<keyword evidence="4" id="KW-1185">Reference proteome</keyword>
<evidence type="ECO:0000313" key="3">
    <source>
        <dbReference type="EnsemblMetazoa" id="ACUA020720-PA"/>
    </source>
</evidence>
<name>A0A182MKU0_9DIPT</name>
<reference evidence="3" key="2">
    <citation type="submission" date="2020-05" db="UniProtKB">
        <authorList>
            <consortium name="EnsemblMetazoa"/>
        </authorList>
    </citation>
    <scope>IDENTIFICATION</scope>
    <source>
        <strain evidence="3">A-37</strain>
    </source>
</reference>
<sequence>MDRDAGSRKKASPSPSPPSPSTQLPGPSGQSVLARITRSQAAKAKPGPIKGAPAVSLRPLGVSALEGLLPSEDDDSDWDEEHDSYERLIEDYDLLAKELEQKEETWNKLEQDYITSNKRLWERVAELESKLSKAATPSAAKEASTQTDPEFAVDAVTVTEPVAETVAPEATAPAPAVE</sequence>
<dbReference type="EnsemblMetazoa" id="ACUA020720-RA">
    <property type="protein sequence ID" value="ACUA020720-PA"/>
    <property type="gene ID" value="ACUA020720"/>
</dbReference>
<dbReference type="AlphaFoldDB" id="A0A182MKU0"/>
<evidence type="ECO:0000256" key="1">
    <source>
        <dbReference type="SAM" id="Coils"/>
    </source>
</evidence>
<organism evidence="3 4">
    <name type="scientific">Anopheles culicifacies</name>
    <dbReference type="NCBI Taxonomy" id="139723"/>
    <lineage>
        <taxon>Eukaryota</taxon>
        <taxon>Metazoa</taxon>
        <taxon>Ecdysozoa</taxon>
        <taxon>Arthropoda</taxon>
        <taxon>Hexapoda</taxon>
        <taxon>Insecta</taxon>
        <taxon>Pterygota</taxon>
        <taxon>Neoptera</taxon>
        <taxon>Endopterygota</taxon>
        <taxon>Diptera</taxon>
        <taxon>Nematocera</taxon>
        <taxon>Culicoidea</taxon>
        <taxon>Culicidae</taxon>
        <taxon>Anophelinae</taxon>
        <taxon>Anopheles</taxon>
        <taxon>culicifacies species complex</taxon>
    </lineage>
</organism>
<evidence type="ECO:0000313" key="4">
    <source>
        <dbReference type="Proteomes" id="UP000075883"/>
    </source>
</evidence>
<dbReference type="EMBL" id="AXCM01022052">
    <property type="status" value="NOT_ANNOTATED_CDS"/>
    <property type="molecule type" value="Genomic_DNA"/>
</dbReference>
<feature type="region of interest" description="Disordered" evidence="2">
    <location>
        <begin position="131"/>
        <end position="156"/>
    </location>
</feature>
<protein>
    <submittedName>
        <fullName evidence="3">Uncharacterized protein</fullName>
    </submittedName>
</protein>
<feature type="compositionally biased region" description="Low complexity" evidence="2">
    <location>
        <begin position="21"/>
        <end position="31"/>
    </location>
</feature>
<reference evidence="4" key="1">
    <citation type="submission" date="2013-09" db="EMBL/GenBank/DDBJ databases">
        <title>The Genome Sequence of Anopheles culicifacies species A.</title>
        <authorList>
            <consortium name="The Broad Institute Genomics Platform"/>
            <person name="Neafsey D.E."/>
            <person name="Besansky N."/>
            <person name="Howell P."/>
            <person name="Walton C."/>
            <person name="Young S.K."/>
            <person name="Zeng Q."/>
            <person name="Gargeya S."/>
            <person name="Fitzgerald M."/>
            <person name="Haas B."/>
            <person name="Abouelleil A."/>
            <person name="Allen A.W."/>
            <person name="Alvarado L."/>
            <person name="Arachchi H.M."/>
            <person name="Berlin A.M."/>
            <person name="Chapman S.B."/>
            <person name="Gainer-Dewar J."/>
            <person name="Goldberg J."/>
            <person name="Griggs A."/>
            <person name="Gujja S."/>
            <person name="Hansen M."/>
            <person name="Howarth C."/>
            <person name="Imamovic A."/>
            <person name="Ireland A."/>
            <person name="Larimer J."/>
            <person name="McCowan C."/>
            <person name="Murphy C."/>
            <person name="Pearson M."/>
            <person name="Poon T.W."/>
            <person name="Priest M."/>
            <person name="Roberts A."/>
            <person name="Saif S."/>
            <person name="Shea T."/>
            <person name="Sisk P."/>
            <person name="Sykes S."/>
            <person name="Wortman J."/>
            <person name="Nusbaum C."/>
            <person name="Birren B."/>
        </authorList>
    </citation>
    <scope>NUCLEOTIDE SEQUENCE [LARGE SCALE GENOMIC DNA]</scope>
    <source>
        <strain evidence="4">A-37</strain>
    </source>
</reference>
<evidence type="ECO:0000256" key="2">
    <source>
        <dbReference type="SAM" id="MobiDB-lite"/>
    </source>
</evidence>
<keyword evidence="1" id="KW-0175">Coiled coil</keyword>
<dbReference type="Proteomes" id="UP000075883">
    <property type="component" value="Unassembled WGS sequence"/>
</dbReference>
<feature type="region of interest" description="Disordered" evidence="2">
    <location>
        <begin position="1"/>
        <end position="57"/>
    </location>
</feature>
<feature type="coiled-coil region" evidence="1">
    <location>
        <begin position="82"/>
        <end position="112"/>
    </location>
</feature>
<feature type="compositionally biased region" description="Low complexity" evidence="2">
    <location>
        <begin position="41"/>
        <end position="54"/>
    </location>
</feature>
<dbReference type="VEuPathDB" id="VectorBase:ACUA020720"/>
<accession>A0A182MKU0</accession>
<proteinExistence type="predicted"/>